<evidence type="ECO:0000313" key="2">
    <source>
        <dbReference type="EMBL" id="RXK59229.1"/>
    </source>
</evidence>
<dbReference type="OrthoDB" id="828283at2"/>
<dbReference type="Proteomes" id="UP000290204">
    <property type="component" value="Unassembled WGS sequence"/>
</dbReference>
<keyword evidence="3" id="KW-1185">Reference proteome</keyword>
<evidence type="ECO:0000313" key="3">
    <source>
        <dbReference type="Proteomes" id="UP000290204"/>
    </source>
</evidence>
<comment type="caution">
    <text evidence="2">The sequence shown here is derived from an EMBL/GenBank/DDBJ whole genome shotgun (WGS) entry which is preliminary data.</text>
</comment>
<protein>
    <submittedName>
        <fullName evidence="2">6-bladed beta-propeller</fullName>
    </submittedName>
</protein>
<evidence type="ECO:0000256" key="1">
    <source>
        <dbReference type="SAM" id="SignalP"/>
    </source>
</evidence>
<gene>
    <name evidence="2" type="ORF">ESA94_13895</name>
</gene>
<feature type="chain" id="PRO_5020785361" evidence="1">
    <location>
        <begin position="18"/>
        <end position="413"/>
    </location>
</feature>
<name>A0A4Q1CGE6_9BACT</name>
<feature type="signal peptide" evidence="1">
    <location>
        <begin position="1"/>
        <end position="17"/>
    </location>
</feature>
<accession>A0A4Q1CGE6</accession>
<dbReference type="RefSeq" id="WP_129131533.1">
    <property type="nucleotide sequence ID" value="NZ_SDHW01000004.1"/>
</dbReference>
<proteinExistence type="predicted"/>
<keyword evidence="1" id="KW-0732">Signal</keyword>
<sequence>MRNVFAALLLFIAQLSAAQPAQTLYFDPASAIGAPVSRLFESVTYIPLETTRQSLFGQISQLVVTTQYFIVFDFDTQALYFFDKTGKFVKRYKDDKYTIAALQWMQKENALYILQANKSYRLTEQERDELVHAPLSKSASKYGRAVLYNLNNIEKEQISEVPDLGIFMANPVLLSPGQWVYSSVMSYSDAKDTLDYELKISNGQKTIGSYFPYSKRKATYLGEPANIEFFSTGKPNTLLFTRPYYNSVYQLTPDSVTVLYNFVLPFENTVPKTFFTKEFSSRNELREYKQTNPGFAWRINGLIPFNNFLFFALDYQKRDRRFIFDKSTNRFYNMNKVSADSTNAYLPVMGWNIQYYDNAALYSSISSDAMFRSRDAEKHRNPVYSELLTSYFDKSKSTSNPVIIILKPIIKNK</sequence>
<reference evidence="2 3" key="1">
    <citation type="submission" date="2019-01" db="EMBL/GenBank/DDBJ databases">
        <title>Lacibacter sp. strain TTM-7.</title>
        <authorList>
            <person name="Chen W.-M."/>
        </authorList>
    </citation>
    <scope>NUCLEOTIDE SEQUENCE [LARGE SCALE GENOMIC DNA]</scope>
    <source>
        <strain evidence="2 3">TTM-7</strain>
    </source>
</reference>
<dbReference type="AlphaFoldDB" id="A0A4Q1CGE6"/>
<organism evidence="2 3">
    <name type="scientific">Lacibacter luteus</name>
    <dbReference type="NCBI Taxonomy" id="2508719"/>
    <lineage>
        <taxon>Bacteria</taxon>
        <taxon>Pseudomonadati</taxon>
        <taxon>Bacteroidota</taxon>
        <taxon>Chitinophagia</taxon>
        <taxon>Chitinophagales</taxon>
        <taxon>Chitinophagaceae</taxon>
        <taxon>Lacibacter</taxon>
    </lineage>
</organism>
<dbReference type="EMBL" id="SDHW01000004">
    <property type="protein sequence ID" value="RXK59229.1"/>
    <property type="molecule type" value="Genomic_DNA"/>
</dbReference>
<dbReference type="Pfam" id="PF17170">
    <property type="entry name" value="DUF5128"/>
    <property type="match status" value="2"/>
</dbReference>